<comment type="caution">
    <text evidence="2">The sequence shown here is derived from an EMBL/GenBank/DDBJ whole genome shotgun (WGS) entry which is preliminary data.</text>
</comment>
<protein>
    <submittedName>
        <fullName evidence="2">Uncharacterized protein</fullName>
    </submittedName>
</protein>
<dbReference type="EMBL" id="CADEAL010001442">
    <property type="protein sequence ID" value="CAB1432433.1"/>
    <property type="molecule type" value="Genomic_DNA"/>
</dbReference>
<feature type="compositionally biased region" description="Basic and acidic residues" evidence="1">
    <location>
        <begin position="110"/>
        <end position="141"/>
    </location>
</feature>
<sequence>MKICSERFALKLVPAPLSDTVTVTCSDRASAQRAAAGLTRDTQTDMFPDGRVTETIGCSPTSLELHVSLAAAHQRRLSSGLFVDSSPRAPPAAAEKERHRQSREVYSQNRDVDMNRDMNGDMDMNRDVDMNRDMDRDMKET</sequence>
<evidence type="ECO:0000313" key="3">
    <source>
        <dbReference type="Proteomes" id="UP001153269"/>
    </source>
</evidence>
<organism evidence="2 3">
    <name type="scientific">Pleuronectes platessa</name>
    <name type="common">European plaice</name>
    <dbReference type="NCBI Taxonomy" id="8262"/>
    <lineage>
        <taxon>Eukaryota</taxon>
        <taxon>Metazoa</taxon>
        <taxon>Chordata</taxon>
        <taxon>Craniata</taxon>
        <taxon>Vertebrata</taxon>
        <taxon>Euteleostomi</taxon>
        <taxon>Actinopterygii</taxon>
        <taxon>Neopterygii</taxon>
        <taxon>Teleostei</taxon>
        <taxon>Neoteleostei</taxon>
        <taxon>Acanthomorphata</taxon>
        <taxon>Carangaria</taxon>
        <taxon>Pleuronectiformes</taxon>
        <taxon>Pleuronectoidei</taxon>
        <taxon>Pleuronectidae</taxon>
        <taxon>Pleuronectes</taxon>
    </lineage>
</organism>
<feature type="region of interest" description="Disordered" evidence="1">
    <location>
        <begin position="81"/>
        <end position="141"/>
    </location>
</feature>
<accession>A0A9N7ULS3</accession>
<keyword evidence="3" id="KW-1185">Reference proteome</keyword>
<dbReference type="Proteomes" id="UP001153269">
    <property type="component" value="Unassembled WGS sequence"/>
</dbReference>
<name>A0A9N7ULS3_PLEPL</name>
<evidence type="ECO:0000313" key="2">
    <source>
        <dbReference type="EMBL" id="CAB1432433.1"/>
    </source>
</evidence>
<gene>
    <name evidence="2" type="ORF">PLEPLA_LOCUS20515</name>
</gene>
<evidence type="ECO:0000256" key="1">
    <source>
        <dbReference type="SAM" id="MobiDB-lite"/>
    </source>
</evidence>
<reference evidence="2" key="1">
    <citation type="submission" date="2020-03" db="EMBL/GenBank/DDBJ databases">
        <authorList>
            <person name="Weist P."/>
        </authorList>
    </citation>
    <scope>NUCLEOTIDE SEQUENCE</scope>
</reference>
<proteinExistence type="predicted"/>
<dbReference type="AlphaFoldDB" id="A0A9N7ULS3"/>